<dbReference type="HOGENOM" id="CLU_729947_0_0_1"/>
<accession>R8BJW0</accession>
<proteinExistence type="predicted"/>
<dbReference type="RefSeq" id="XP_007915729.1">
    <property type="nucleotide sequence ID" value="XM_007917538.1"/>
</dbReference>
<dbReference type="Proteomes" id="UP000014074">
    <property type="component" value="Unassembled WGS sequence"/>
</dbReference>
<protein>
    <submittedName>
        <fullName evidence="2">Uncharacterized protein</fullName>
    </submittedName>
</protein>
<evidence type="ECO:0000313" key="3">
    <source>
        <dbReference type="Proteomes" id="UP000014074"/>
    </source>
</evidence>
<name>R8BJW0_PHAM7</name>
<evidence type="ECO:0000313" key="2">
    <source>
        <dbReference type="EMBL" id="EON99502.1"/>
    </source>
</evidence>
<gene>
    <name evidence="2" type="ORF">UCRPA7_4988</name>
</gene>
<keyword evidence="1" id="KW-0175">Coiled coil</keyword>
<evidence type="ECO:0000256" key="1">
    <source>
        <dbReference type="SAM" id="Coils"/>
    </source>
</evidence>
<sequence length="379" mass="41289">MMASCLTSATPQSSPDPSLCTPISASTLLPFAVQQAIELLEKHRAAKLKSSSNLDNIISVSLEPAEFRLLSHYLWGQENEQRVLKRGNGANHSPDLNTNNKAAAASPSLGAFDPDLGAYLRDEVAYSYCFRQRKLEIRIPSIFHDTVSCDVTNIILDSARAAARRLPEAEAILDSLEVRQSPSANSYLVWDWDDDDDEDNIKPARKFPDGAIGLKAASANTLIVEVDFSNKEGPDKVNEFLTLAEPHDQARTGIIIDIDYMTPAERLSHNLSENEYSAKVSILRQQDSLAPGRNPCSTMDIASETSLTLFLSDLAADAKETSAADFTFTIPCAELAAVIARAADAQSRCDKEEREMAAVSADEVAAIKARIQRGSGDSW</sequence>
<dbReference type="EMBL" id="KB933147">
    <property type="protein sequence ID" value="EON99502.1"/>
    <property type="molecule type" value="Genomic_DNA"/>
</dbReference>
<reference evidence="3" key="1">
    <citation type="journal article" date="2013" name="Genome Announc.">
        <title>Draft genome sequence of the ascomycete Phaeoacremonium aleophilum strain UCR-PA7, a causal agent of the esca disease complex in grapevines.</title>
        <authorList>
            <person name="Blanco-Ulate B."/>
            <person name="Rolshausen P."/>
            <person name="Cantu D."/>
        </authorList>
    </citation>
    <scope>NUCLEOTIDE SEQUENCE [LARGE SCALE GENOMIC DNA]</scope>
    <source>
        <strain evidence="3">UCR-PA7</strain>
    </source>
</reference>
<dbReference type="GeneID" id="19325496"/>
<dbReference type="KEGG" id="tmn:UCRPA7_4988"/>
<dbReference type="AlphaFoldDB" id="R8BJW0"/>
<keyword evidence="3" id="KW-1185">Reference proteome</keyword>
<organism evidence="2 3">
    <name type="scientific">Phaeoacremonium minimum (strain UCR-PA7)</name>
    <name type="common">Esca disease fungus</name>
    <name type="synonym">Togninia minima</name>
    <dbReference type="NCBI Taxonomy" id="1286976"/>
    <lineage>
        <taxon>Eukaryota</taxon>
        <taxon>Fungi</taxon>
        <taxon>Dikarya</taxon>
        <taxon>Ascomycota</taxon>
        <taxon>Pezizomycotina</taxon>
        <taxon>Sordariomycetes</taxon>
        <taxon>Sordariomycetidae</taxon>
        <taxon>Togniniales</taxon>
        <taxon>Togniniaceae</taxon>
        <taxon>Phaeoacremonium</taxon>
    </lineage>
</organism>
<feature type="coiled-coil region" evidence="1">
    <location>
        <begin position="335"/>
        <end position="362"/>
    </location>
</feature>